<evidence type="ECO:0000256" key="6">
    <source>
        <dbReference type="ARBA" id="ARBA00022989"/>
    </source>
</evidence>
<dbReference type="InterPro" id="IPR035906">
    <property type="entry name" value="MetI-like_sf"/>
</dbReference>
<proteinExistence type="inferred from homology"/>
<keyword evidence="11" id="KW-1185">Reference proteome</keyword>
<comment type="caution">
    <text evidence="10">The sequence shown here is derived from an EMBL/GenBank/DDBJ whole genome shotgun (WGS) entry which is preliminary data.</text>
</comment>
<feature type="transmembrane region" description="Helical" evidence="8">
    <location>
        <begin position="74"/>
        <end position="100"/>
    </location>
</feature>
<gene>
    <name evidence="10" type="ORF">GCM10022381_33160</name>
</gene>
<feature type="transmembrane region" description="Helical" evidence="8">
    <location>
        <begin position="112"/>
        <end position="138"/>
    </location>
</feature>
<dbReference type="InterPro" id="IPR010065">
    <property type="entry name" value="AA_ABC_transptr_permease_3TM"/>
</dbReference>
<dbReference type="InterPro" id="IPR000515">
    <property type="entry name" value="MetI-like"/>
</dbReference>
<dbReference type="InterPro" id="IPR043429">
    <property type="entry name" value="ArtM/GltK/GlnP/TcyL/YhdX-like"/>
</dbReference>
<dbReference type="NCBIfam" id="TIGR01726">
    <property type="entry name" value="HEQRo_perm_3TM"/>
    <property type="match status" value="1"/>
</dbReference>
<name>A0ABP7KW38_9MICO</name>
<keyword evidence="7 8" id="KW-0472">Membrane</keyword>
<dbReference type="PANTHER" id="PTHR30614">
    <property type="entry name" value="MEMBRANE COMPONENT OF AMINO ACID ABC TRANSPORTER"/>
    <property type="match status" value="1"/>
</dbReference>
<keyword evidence="3" id="KW-1003">Cell membrane</keyword>
<organism evidence="10 11">
    <name type="scientific">Leifsonia kafniensis</name>
    <dbReference type="NCBI Taxonomy" id="475957"/>
    <lineage>
        <taxon>Bacteria</taxon>
        <taxon>Bacillati</taxon>
        <taxon>Actinomycetota</taxon>
        <taxon>Actinomycetes</taxon>
        <taxon>Micrococcales</taxon>
        <taxon>Microbacteriaceae</taxon>
        <taxon>Leifsonia</taxon>
    </lineage>
</organism>
<reference evidence="11" key="1">
    <citation type="journal article" date="2019" name="Int. J. Syst. Evol. Microbiol.">
        <title>The Global Catalogue of Microorganisms (GCM) 10K type strain sequencing project: providing services to taxonomists for standard genome sequencing and annotation.</title>
        <authorList>
            <consortium name="The Broad Institute Genomics Platform"/>
            <consortium name="The Broad Institute Genome Sequencing Center for Infectious Disease"/>
            <person name="Wu L."/>
            <person name="Ma J."/>
        </authorList>
    </citation>
    <scope>NUCLEOTIDE SEQUENCE [LARGE SCALE GENOMIC DNA]</scope>
    <source>
        <strain evidence="11">JCM 17021</strain>
    </source>
</reference>
<keyword evidence="2 8" id="KW-0813">Transport</keyword>
<dbReference type="RefSeq" id="WP_345068723.1">
    <property type="nucleotide sequence ID" value="NZ_BAABCN010000012.1"/>
</dbReference>
<dbReference type="SUPFAM" id="SSF161098">
    <property type="entry name" value="MetI-like"/>
    <property type="match status" value="1"/>
</dbReference>
<feature type="transmembrane region" description="Helical" evidence="8">
    <location>
        <begin position="262"/>
        <end position="286"/>
    </location>
</feature>
<keyword evidence="5" id="KW-0029">Amino-acid transport</keyword>
<feature type="transmembrane region" description="Helical" evidence="8">
    <location>
        <begin position="158"/>
        <end position="177"/>
    </location>
</feature>
<dbReference type="Gene3D" id="1.10.3720.10">
    <property type="entry name" value="MetI-like"/>
    <property type="match status" value="1"/>
</dbReference>
<evidence type="ECO:0000256" key="7">
    <source>
        <dbReference type="ARBA" id="ARBA00023136"/>
    </source>
</evidence>
<dbReference type="Pfam" id="PF00528">
    <property type="entry name" value="BPD_transp_1"/>
    <property type="match status" value="1"/>
</dbReference>
<evidence type="ECO:0000256" key="4">
    <source>
        <dbReference type="ARBA" id="ARBA00022692"/>
    </source>
</evidence>
<evidence type="ECO:0000256" key="2">
    <source>
        <dbReference type="ARBA" id="ARBA00022448"/>
    </source>
</evidence>
<evidence type="ECO:0000256" key="5">
    <source>
        <dbReference type="ARBA" id="ARBA00022970"/>
    </source>
</evidence>
<dbReference type="CDD" id="cd06261">
    <property type="entry name" value="TM_PBP2"/>
    <property type="match status" value="1"/>
</dbReference>
<keyword evidence="6 8" id="KW-1133">Transmembrane helix</keyword>
<comment type="similarity">
    <text evidence="8">Belongs to the binding-protein-dependent transport system permease family.</text>
</comment>
<feature type="transmembrane region" description="Helical" evidence="8">
    <location>
        <begin position="35"/>
        <end position="54"/>
    </location>
</feature>
<dbReference type="PANTHER" id="PTHR30614:SF0">
    <property type="entry name" value="L-CYSTINE TRANSPORT SYSTEM PERMEASE PROTEIN TCYL"/>
    <property type="match status" value="1"/>
</dbReference>
<dbReference type="Proteomes" id="UP001501803">
    <property type="component" value="Unassembled WGS sequence"/>
</dbReference>
<dbReference type="PROSITE" id="PS50928">
    <property type="entry name" value="ABC_TM1"/>
    <property type="match status" value="1"/>
</dbReference>
<keyword evidence="4 8" id="KW-0812">Transmembrane</keyword>
<evidence type="ECO:0000313" key="11">
    <source>
        <dbReference type="Proteomes" id="UP001501803"/>
    </source>
</evidence>
<feature type="domain" description="ABC transmembrane type-1" evidence="9">
    <location>
        <begin position="76"/>
        <end position="283"/>
    </location>
</feature>
<accession>A0ABP7KW38</accession>
<sequence length="341" mass="37418">MTNSVVNRPAGDLPPDGAGSPAAIKAIRLRHPWRNVFAVVLVLIVALFIIDAAQRPAFDWPAVGKYLFDRRVTQAAFVTLQLTVYSMVIAIILGVTLAVMRLSPNPVVKSIAWVYLWVFRGTPVYVQLVFWGLLSIIYQSIDIGLPFQEPWVSFETKVALSTFALAVIGLALNEAAYMAEIVRAGLLSVDRGQDEAATALGMSWLQTMVRVIIPQSMRVIIPPTGNEVISMLKTTSLVTAVPFTFDLYTRTRDISAETFNPIPLLIVASIWYLFFTSILMVGQYFLEKRFARGVGDRRPDRKVGDQTGSVTGTLPIIGAGQPTVILPPKHDDSTNGDGGLR</sequence>
<comment type="subcellular location">
    <subcellularLocation>
        <location evidence="1 8">Cell membrane</location>
        <topology evidence="1 8">Multi-pass membrane protein</topology>
    </subcellularLocation>
</comment>
<evidence type="ECO:0000256" key="1">
    <source>
        <dbReference type="ARBA" id="ARBA00004651"/>
    </source>
</evidence>
<evidence type="ECO:0000256" key="8">
    <source>
        <dbReference type="RuleBase" id="RU363032"/>
    </source>
</evidence>
<evidence type="ECO:0000256" key="3">
    <source>
        <dbReference type="ARBA" id="ARBA00022475"/>
    </source>
</evidence>
<evidence type="ECO:0000259" key="9">
    <source>
        <dbReference type="PROSITE" id="PS50928"/>
    </source>
</evidence>
<evidence type="ECO:0000313" key="10">
    <source>
        <dbReference type="EMBL" id="GAA3888646.1"/>
    </source>
</evidence>
<dbReference type="EMBL" id="BAABCN010000012">
    <property type="protein sequence ID" value="GAA3888646.1"/>
    <property type="molecule type" value="Genomic_DNA"/>
</dbReference>
<protein>
    <submittedName>
        <fullName evidence="10">Amino acid ABC transporter permease</fullName>
    </submittedName>
</protein>